<accession>B5RS24</accession>
<keyword evidence="2" id="KW-0449">Lipoprotein</keyword>
<organism evidence="2 3">
    <name type="scientific">Borrelia recurrentis (strain A1)</name>
    <dbReference type="NCBI Taxonomy" id="412418"/>
    <lineage>
        <taxon>Bacteria</taxon>
        <taxon>Pseudomonadati</taxon>
        <taxon>Spirochaetota</taxon>
        <taxon>Spirochaetia</taxon>
        <taxon>Spirochaetales</taxon>
        <taxon>Borreliaceae</taxon>
        <taxon>Borrelia</taxon>
    </lineage>
</organism>
<keyword evidence="1" id="KW-1133">Transmembrane helix</keyword>
<dbReference type="AlphaFoldDB" id="B5RS24"/>
<dbReference type="HOGENOM" id="CLU_124312_0_0_12"/>
<evidence type="ECO:0000256" key="1">
    <source>
        <dbReference type="SAM" id="Phobius"/>
    </source>
</evidence>
<dbReference type="PROSITE" id="PS51257">
    <property type="entry name" value="PROKAR_LIPOPROTEIN"/>
    <property type="match status" value="1"/>
</dbReference>
<protein>
    <submittedName>
        <fullName evidence="2">Lipoprotein</fullName>
    </submittedName>
</protein>
<keyword evidence="1" id="KW-0472">Membrane</keyword>
<proteinExistence type="predicted"/>
<geneLocation type="plasmid" evidence="2 3">
    <name>pl23</name>
</geneLocation>
<keyword evidence="2" id="KW-0614">Plasmid</keyword>
<evidence type="ECO:0000313" key="3">
    <source>
        <dbReference type="Proteomes" id="UP000000612"/>
    </source>
</evidence>
<keyword evidence="1" id="KW-0812">Transmembrane</keyword>
<sequence>MRIFLNFYIFFIFLFFLSCYTVLLDKFDSNDDFNFLTLRELMAYPELRISGIDLKKYAVLNDLYNNNFEFIKGDQEGFVSISDSSYNSNIEYIKKLYLYNKKLYKIIVAYSIVQGSSFKSEILKYFDRHNIKEKFPLRINVPFYRTNIGDKSWVVIKKNFLDLLIQDKRSLFVAKRKLENMLEIFSVQ</sequence>
<name>B5RS24_BORRA</name>
<reference evidence="2 3" key="1">
    <citation type="journal article" date="2008" name="PLoS Genet.">
        <title>The genome of Borrelia recurrentis, the agent of deadly louse-borne relapsing fever, is a degraded subset of tick-borne Borrelia duttonii.</title>
        <authorList>
            <person name="Lescot M."/>
            <person name="Audic S."/>
            <person name="Robert C."/>
            <person name="Nguyen T.T."/>
            <person name="Blanc G."/>
            <person name="Cutler S.J."/>
            <person name="Wincker P."/>
            <person name="Couloux A."/>
            <person name="Claverie J.-M."/>
            <person name="Raoult D."/>
            <person name="Drancourt M."/>
        </authorList>
    </citation>
    <scope>NUCLEOTIDE SEQUENCE [LARGE SCALE GENOMIC DNA]</scope>
    <source>
        <strain evidence="2 3">A1</strain>
    </source>
</reference>
<dbReference type="Proteomes" id="UP000000612">
    <property type="component" value="Plasmid pl23"/>
</dbReference>
<dbReference type="KEGG" id="bre:BRE_6008"/>
<gene>
    <name evidence="2" type="ordered locus">BRE_6008</name>
</gene>
<evidence type="ECO:0000313" key="2">
    <source>
        <dbReference type="EMBL" id="ACH95160.1"/>
    </source>
</evidence>
<dbReference type="EMBL" id="CP000995">
    <property type="protein sequence ID" value="ACH95160.1"/>
    <property type="molecule type" value="Genomic_DNA"/>
</dbReference>
<keyword evidence="3" id="KW-1185">Reference proteome</keyword>
<feature type="transmembrane region" description="Helical" evidence="1">
    <location>
        <begin position="7"/>
        <end position="24"/>
    </location>
</feature>